<dbReference type="PROSITE" id="PS51387">
    <property type="entry name" value="FAD_PCMH"/>
    <property type="match status" value="1"/>
</dbReference>
<evidence type="ECO:0000256" key="28">
    <source>
        <dbReference type="ARBA" id="ARBA00080612"/>
    </source>
</evidence>
<keyword evidence="31" id="KW-1185">Reference proteome</keyword>
<evidence type="ECO:0000256" key="10">
    <source>
        <dbReference type="ARBA" id="ARBA00022630"/>
    </source>
</evidence>
<evidence type="ECO:0000256" key="29">
    <source>
        <dbReference type="SAM" id="Phobius"/>
    </source>
</evidence>
<keyword evidence="18" id="KW-0333">Golgi apparatus</keyword>
<evidence type="ECO:0000256" key="24">
    <source>
        <dbReference type="ARBA" id="ARBA00051033"/>
    </source>
</evidence>
<evidence type="ECO:0000256" key="4">
    <source>
        <dbReference type="ARBA" id="ARBA00004389"/>
    </source>
</evidence>
<evidence type="ECO:0000259" key="30">
    <source>
        <dbReference type="PROSITE" id="PS51387"/>
    </source>
</evidence>
<evidence type="ECO:0000256" key="12">
    <source>
        <dbReference type="ARBA" id="ARBA00022729"/>
    </source>
</evidence>
<comment type="catalytic activity">
    <reaction evidence="25">
        <text>5alpha-cholest-8-en-3beta-ol + NADP(+) = zymosterol + NADPH + H(+)</text>
        <dbReference type="Rhea" id="RHEA:36399"/>
        <dbReference type="ChEBI" id="CHEBI:15378"/>
        <dbReference type="ChEBI" id="CHEBI:16608"/>
        <dbReference type="ChEBI" id="CHEBI:18252"/>
        <dbReference type="ChEBI" id="CHEBI:57783"/>
        <dbReference type="ChEBI" id="CHEBI:58349"/>
        <dbReference type="EC" id="1.3.1.72"/>
    </reaction>
    <physiologicalReaction direction="right-to-left" evidence="25">
        <dbReference type="Rhea" id="RHEA:36401"/>
    </physiologicalReaction>
</comment>
<dbReference type="InterPro" id="IPR016166">
    <property type="entry name" value="FAD-bd_PCMH"/>
</dbReference>
<keyword evidence="13" id="KW-0256">Endoplasmic reticulum</keyword>
<evidence type="ECO:0000256" key="17">
    <source>
        <dbReference type="ARBA" id="ARBA00023002"/>
    </source>
</evidence>
<feature type="domain" description="FAD-binding PCMH-type" evidence="30">
    <location>
        <begin position="48"/>
        <end position="222"/>
    </location>
</feature>
<comment type="function">
    <text evidence="26">Catalyzes the reduction of the delta-24 double bond of sterol intermediates during cholesterol biosynthesis. In addition to its cholesterol-synthesizing activity, can protect cells from oxidative stress by reducing caspase 3 activity during apoptosis induced by oxidative stress. Also protects against amyloid-beta peptide-induced apoptosis.</text>
</comment>
<keyword evidence="8" id="KW-0444">Lipid biosynthesis</keyword>
<keyword evidence="21" id="KW-0576">Peroxisome</keyword>
<dbReference type="InterPro" id="IPR006094">
    <property type="entry name" value="Oxid_FAD_bind_N"/>
</dbReference>
<evidence type="ECO:0000256" key="19">
    <source>
        <dbReference type="ARBA" id="ARBA00023098"/>
    </source>
</evidence>
<dbReference type="RefSeq" id="XP_024946734.1">
    <property type="nucleotide sequence ID" value="XM_025090966.1"/>
</dbReference>
<keyword evidence="20 29" id="KW-0472">Membrane</keyword>
<keyword evidence="14" id="KW-0274">FAD</keyword>
<dbReference type="Gene3D" id="3.30.465.10">
    <property type="match status" value="1"/>
</dbReference>
<protein>
    <recommendedName>
        <fullName evidence="7">Delta(24)-sterol reductase</fullName>
        <ecNumber evidence="6">1.3.1.72</ecNumber>
    </recommendedName>
    <alternativeName>
        <fullName evidence="27">24-dehydrocholesterol reductase</fullName>
    </alternativeName>
    <alternativeName>
        <fullName evidence="28">3-beta-hydroxysterol Delta-24-reductase</fullName>
    </alternativeName>
</protein>
<evidence type="ECO:0000313" key="31">
    <source>
        <dbReference type="Proteomes" id="UP000694920"/>
    </source>
</evidence>
<evidence type="ECO:0000256" key="7">
    <source>
        <dbReference type="ARBA" id="ARBA00019086"/>
    </source>
</evidence>
<accession>A0AAJ7W701</accession>
<dbReference type="RefSeq" id="XP_024946736.1">
    <property type="nucleotide sequence ID" value="XM_025090968.1"/>
</dbReference>
<evidence type="ECO:0000256" key="27">
    <source>
        <dbReference type="ARBA" id="ARBA00078485"/>
    </source>
</evidence>
<organism evidence="31 32">
    <name type="scientific">Cephus cinctus</name>
    <name type="common">Wheat stem sawfly</name>
    <dbReference type="NCBI Taxonomy" id="211228"/>
    <lineage>
        <taxon>Eukaryota</taxon>
        <taxon>Metazoa</taxon>
        <taxon>Ecdysozoa</taxon>
        <taxon>Arthropoda</taxon>
        <taxon>Hexapoda</taxon>
        <taxon>Insecta</taxon>
        <taxon>Pterygota</taxon>
        <taxon>Neoptera</taxon>
        <taxon>Endopterygota</taxon>
        <taxon>Hymenoptera</taxon>
        <taxon>Cephoidea</taxon>
        <taxon>Cephidae</taxon>
        <taxon>Cephus</taxon>
    </lineage>
</organism>
<evidence type="ECO:0000256" key="2">
    <source>
        <dbReference type="ARBA" id="ARBA00004194"/>
    </source>
</evidence>
<dbReference type="AlphaFoldDB" id="A0AAJ7W701"/>
<gene>
    <name evidence="32 33 34" type="primary">LOC107273594</name>
</gene>
<evidence type="ECO:0000256" key="20">
    <source>
        <dbReference type="ARBA" id="ARBA00023136"/>
    </source>
</evidence>
<dbReference type="GO" id="GO:0000246">
    <property type="term" value="F:Delta24(24-1) sterol reductase activity"/>
    <property type="evidence" value="ECO:0007669"/>
    <property type="project" value="TreeGrafter"/>
</dbReference>
<dbReference type="SUPFAM" id="SSF56176">
    <property type="entry name" value="FAD-binding/transporter-associated domain-like"/>
    <property type="match status" value="1"/>
</dbReference>
<evidence type="ECO:0000313" key="32">
    <source>
        <dbReference type="RefSeq" id="XP_024946734.1"/>
    </source>
</evidence>
<dbReference type="InterPro" id="IPR040165">
    <property type="entry name" value="Diminuto-like"/>
</dbReference>
<keyword evidence="22" id="KW-1207">Sterol metabolism</keyword>
<keyword evidence="11 29" id="KW-0812">Transmembrane</keyword>
<dbReference type="Pfam" id="PF01565">
    <property type="entry name" value="FAD_binding_4"/>
    <property type="match status" value="1"/>
</dbReference>
<evidence type="ECO:0000256" key="15">
    <source>
        <dbReference type="ARBA" id="ARBA00022857"/>
    </source>
</evidence>
<dbReference type="EC" id="1.3.1.72" evidence="6"/>
<dbReference type="GO" id="GO:0005789">
    <property type="term" value="C:endoplasmic reticulum membrane"/>
    <property type="evidence" value="ECO:0007669"/>
    <property type="project" value="UniProtKB-SubCell"/>
</dbReference>
<dbReference type="PANTHER" id="PTHR10801:SF0">
    <property type="entry name" value="DELTA(24)-STEROL REDUCTASE"/>
    <property type="match status" value="1"/>
</dbReference>
<evidence type="ECO:0000256" key="22">
    <source>
        <dbReference type="ARBA" id="ARBA00023166"/>
    </source>
</evidence>
<keyword evidence="9" id="KW-0153">Cholesterol metabolism</keyword>
<evidence type="ECO:0000256" key="21">
    <source>
        <dbReference type="ARBA" id="ARBA00023140"/>
    </source>
</evidence>
<dbReference type="Proteomes" id="UP000694920">
    <property type="component" value="Unplaced"/>
</dbReference>
<dbReference type="GeneID" id="107273594"/>
<dbReference type="GO" id="GO:0071949">
    <property type="term" value="F:FAD binding"/>
    <property type="evidence" value="ECO:0007669"/>
    <property type="project" value="InterPro"/>
</dbReference>
<sequence>MNMAAQADSLFEYVLINYRWIFVIFFLLPLSLLFEIFNCTRNWIVFKLSSAPKQHEKKVRNIQRQIKEWRNSGANQQMCTARPGWQTMSFRQARYKSSMFNVNINMVDVLEVNVEKQYVRVEPMVTMGQLSATLAPLGWTIPVLPEIDDLTVGGLVMGTGIESSSHKFGLFQHICRNFEIALCDGSIINCSKDNDPDLFYSIPWSHGTLGFLLSVNLDIIPAEKYIKLEYEPVTSLKDACEVFKRQTYKKDNNQFIEGLMFSKDKGVIMTGNMTSQVEEHLVNPIGRWYKPWFFTHVESKFRNGSKVEYIPLRDYYHRHTKSLFWELNDIIPFGNNPLFRYLLGWMMPPKVALLKLTQTAATKKLYEQNHIIQDMLVPIERLEESILKFHNAVRVYPLWLCPFKLTPEPGLVNSRTSKDEMYVDIGVYGVPKISNFKAVESTRDIEEFVRNVKGYQMLYADTYTTREEFREMFNHSLYDKVRERFQCNRAFPEVYDKVNKNARI</sequence>
<keyword evidence="12" id="KW-0732">Signal</keyword>
<evidence type="ECO:0000256" key="3">
    <source>
        <dbReference type="ARBA" id="ARBA00004275"/>
    </source>
</evidence>
<keyword evidence="15" id="KW-0521">NADP</keyword>
<evidence type="ECO:0000256" key="8">
    <source>
        <dbReference type="ARBA" id="ARBA00022516"/>
    </source>
</evidence>
<dbReference type="InterPro" id="IPR036318">
    <property type="entry name" value="FAD-bd_PCMH-like_sf"/>
</dbReference>
<dbReference type="FunFam" id="3.30.465.10:FF:000032">
    <property type="entry name" value="Delta(24)-sterol reductase"/>
    <property type="match status" value="1"/>
</dbReference>
<evidence type="ECO:0000256" key="9">
    <source>
        <dbReference type="ARBA" id="ARBA00022548"/>
    </source>
</evidence>
<dbReference type="InterPro" id="IPR016169">
    <property type="entry name" value="FAD-bd_PCMH_sub2"/>
</dbReference>
<keyword evidence="19" id="KW-0443">Lipid metabolism</keyword>
<comment type="subcellular location">
    <subcellularLocation>
        <location evidence="4">Endoplasmic reticulum membrane</location>
        <topology evidence="4">Single-pass membrane protein</topology>
    </subcellularLocation>
    <subcellularLocation>
        <location evidence="2">Golgi apparatus membrane</location>
        <topology evidence="2">Single-pass membrane protein</topology>
    </subcellularLocation>
    <subcellularLocation>
        <location evidence="3">Peroxisome</location>
    </subcellularLocation>
</comment>
<dbReference type="GO" id="GO:0000139">
    <property type="term" value="C:Golgi membrane"/>
    <property type="evidence" value="ECO:0007669"/>
    <property type="project" value="UniProtKB-SubCell"/>
</dbReference>
<dbReference type="PANTHER" id="PTHR10801">
    <property type="entry name" value="24-DEHYDROCHOLESTEROL REDUCTASE"/>
    <property type="match status" value="1"/>
</dbReference>
<proteinExistence type="predicted"/>
<dbReference type="GO" id="GO:0050614">
    <property type="term" value="F:Delta24-sterol reductase activity"/>
    <property type="evidence" value="ECO:0007669"/>
    <property type="project" value="UniProtKB-EC"/>
</dbReference>
<evidence type="ECO:0000256" key="26">
    <source>
        <dbReference type="ARBA" id="ARBA00056986"/>
    </source>
</evidence>
<evidence type="ECO:0000256" key="11">
    <source>
        <dbReference type="ARBA" id="ARBA00022692"/>
    </source>
</evidence>
<keyword evidence="17" id="KW-0560">Oxidoreductase</keyword>
<reference evidence="32 33" key="1">
    <citation type="submission" date="2025-04" db="UniProtKB">
        <authorList>
            <consortium name="RefSeq"/>
        </authorList>
    </citation>
    <scope>IDENTIFICATION</scope>
</reference>
<comment type="subunit">
    <text evidence="5">Homodimer.</text>
</comment>
<comment type="catalytic activity">
    <reaction evidence="24">
        <text>lanosterol + NADPH + H(+) = 24,25-dihydrolanosterol + NADP(+)</text>
        <dbReference type="Rhea" id="RHEA:33919"/>
        <dbReference type="ChEBI" id="CHEBI:15378"/>
        <dbReference type="ChEBI" id="CHEBI:16521"/>
        <dbReference type="ChEBI" id="CHEBI:28113"/>
        <dbReference type="ChEBI" id="CHEBI:57783"/>
        <dbReference type="ChEBI" id="CHEBI:58349"/>
    </reaction>
    <physiologicalReaction direction="left-to-right" evidence="24">
        <dbReference type="Rhea" id="RHEA:33920"/>
    </physiologicalReaction>
</comment>
<evidence type="ECO:0000313" key="34">
    <source>
        <dbReference type="RefSeq" id="XP_024946736.1"/>
    </source>
</evidence>
<dbReference type="GO" id="GO:0008203">
    <property type="term" value="P:cholesterol metabolic process"/>
    <property type="evidence" value="ECO:0007669"/>
    <property type="project" value="UniProtKB-KW"/>
</dbReference>
<feature type="transmembrane region" description="Helical" evidence="29">
    <location>
        <begin position="20"/>
        <end position="37"/>
    </location>
</feature>
<dbReference type="GO" id="GO:0005777">
    <property type="term" value="C:peroxisome"/>
    <property type="evidence" value="ECO:0007669"/>
    <property type="project" value="UniProtKB-SubCell"/>
</dbReference>
<evidence type="ECO:0000256" key="1">
    <source>
        <dbReference type="ARBA" id="ARBA00001974"/>
    </source>
</evidence>
<evidence type="ECO:0000256" key="5">
    <source>
        <dbReference type="ARBA" id="ARBA00011738"/>
    </source>
</evidence>
<evidence type="ECO:0000256" key="18">
    <source>
        <dbReference type="ARBA" id="ARBA00023034"/>
    </source>
</evidence>
<keyword evidence="23" id="KW-0753">Steroid metabolism</keyword>
<keyword evidence="16 29" id="KW-1133">Transmembrane helix</keyword>
<evidence type="ECO:0000256" key="25">
    <source>
        <dbReference type="ARBA" id="ARBA00052927"/>
    </source>
</evidence>
<keyword evidence="10" id="KW-0285">Flavoprotein</keyword>
<evidence type="ECO:0000256" key="16">
    <source>
        <dbReference type="ARBA" id="ARBA00022989"/>
    </source>
</evidence>
<dbReference type="RefSeq" id="XP_024946735.1">
    <property type="nucleotide sequence ID" value="XM_025090967.1"/>
</dbReference>
<comment type="cofactor">
    <cofactor evidence="1">
        <name>FAD</name>
        <dbReference type="ChEBI" id="CHEBI:57692"/>
    </cofactor>
</comment>
<evidence type="ECO:0000256" key="23">
    <source>
        <dbReference type="ARBA" id="ARBA00023221"/>
    </source>
</evidence>
<name>A0AAJ7W701_CEPCN</name>
<evidence type="ECO:0000313" key="33">
    <source>
        <dbReference type="RefSeq" id="XP_024946735.1"/>
    </source>
</evidence>
<evidence type="ECO:0000256" key="14">
    <source>
        <dbReference type="ARBA" id="ARBA00022827"/>
    </source>
</evidence>
<evidence type="ECO:0000256" key="6">
    <source>
        <dbReference type="ARBA" id="ARBA00012405"/>
    </source>
</evidence>
<evidence type="ECO:0000256" key="13">
    <source>
        <dbReference type="ARBA" id="ARBA00022824"/>
    </source>
</evidence>